<proteinExistence type="predicted"/>
<name>A0A9P8SQE1_ASPFM</name>
<dbReference type="EMBL" id="JAIBSC010000227">
    <property type="protein sequence ID" value="KAH1892645.1"/>
    <property type="molecule type" value="Genomic_DNA"/>
</dbReference>
<dbReference type="AlphaFoldDB" id="A0A9P8SQE1"/>
<comment type="caution">
    <text evidence="1">The sequence shown here is derived from an EMBL/GenBank/DDBJ whole genome shotgun (WGS) entry which is preliminary data.</text>
</comment>
<organism evidence="1 2">
    <name type="scientific">Aspergillus fumigatus</name>
    <name type="common">Neosartorya fumigata</name>
    <dbReference type="NCBI Taxonomy" id="746128"/>
    <lineage>
        <taxon>Eukaryota</taxon>
        <taxon>Fungi</taxon>
        <taxon>Dikarya</taxon>
        <taxon>Ascomycota</taxon>
        <taxon>Pezizomycotina</taxon>
        <taxon>Eurotiomycetes</taxon>
        <taxon>Eurotiomycetidae</taxon>
        <taxon>Eurotiales</taxon>
        <taxon>Aspergillaceae</taxon>
        <taxon>Aspergillus</taxon>
        <taxon>Aspergillus subgen. Fumigati</taxon>
    </lineage>
</organism>
<accession>A0A9P8SQE1</accession>
<protein>
    <submittedName>
        <fullName evidence="1">Uncharacterized protein</fullName>
    </submittedName>
</protein>
<evidence type="ECO:0000313" key="2">
    <source>
        <dbReference type="Proteomes" id="UP000813423"/>
    </source>
</evidence>
<reference evidence="1" key="1">
    <citation type="submission" date="2021-08" db="EMBL/GenBank/DDBJ databases">
        <title>Global Aspergillus fumigatus from environmental and clinical sources.</title>
        <authorList>
            <person name="Barber A."/>
            <person name="Sae-Ong T."/>
        </authorList>
    </citation>
    <scope>NUCLEOTIDE SEQUENCE</scope>
    <source>
        <strain evidence="1">NRZ-2016-071</strain>
    </source>
</reference>
<sequence>MDIAVAAEPLLNSLLDDDVLDDGYILEMSFYVEYKTKAGKGKPFGDHDRAAIYNGFPDYDSIISTEATGEHIERVSNSQEERGKLLVLISAKAELQDHLTVIVRKYLDQRVKFHKVEFQPS</sequence>
<evidence type="ECO:0000313" key="1">
    <source>
        <dbReference type="EMBL" id="KAH1892645.1"/>
    </source>
</evidence>
<gene>
    <name evidence="1" type="ORF">KXV57_003723</name>
</gene>
<dbReference type="Proteomes" id="UP000813423">
    <property type="component" value="Unassembled WGS sequence"/>
</dbReference>